<protein>
    <submittedName>
        <fullName evidence="2">Uncharacterized protein</fullName>
    </submittedName>
</protein>
<feature type="region of interest" description="Disordered" evidence="1">
    <location>
        <begin position="102"/>
        <end position="135"/>
    </location>
</feature>
<evidence type="ECO:0000313" key="2">
    <source>
        <dbReference type="EMBL" id="KAF2744260.1"/>
    </source>
</evidence>
<sequence>MWPKQESGGRSRASWNGVSAVWKQADAQVALFGEVSDTQVSGVAVVAKRSKRSRLARITEITVLLLLRRLARSAQENDPRRVPRLADCQQSHKLSARAASAAVSVQQKGPEPSDDELETAHIGTDSCGSGTRAPSLRFQIDNGAVAASLHGDAAERDFEQPKTFSKELNFGPRATASYGP</sequence>
<dbReference type="EMBL" id="MU006590">
    <property type="protein sequence ID" value="KAF2744260.1"/>
    <property type="molecule type" value="Genomic_DNA"/>
</dbReference>
<feature type="region of interest" description="Disordered" evidence="1">
    <location>
        <begin position="151"/>
        <end position="180"/>
    </location>
</feature>
<evidence type="ECO:0000313" key="3">
    <source>
        <dbReference type="Proteomes" id="UP000799440"/>
    </source>
</evidence>
<evidence type="ECO:0000256" key="1">
    <source>
        <dbReference type="SAM" id="MobiDB-lite"/>
    </source>
</evidence>
<gene>
    <name evidence="2" type="ORF">M011DRAFT_507759</name>
</gene>
<reference evidence="2" key="1">
    <citation type="journal article" date="2020" name="Stud. Mycol.">
        <title>101 Dothideomycetes genomes: a test case for predicting lifestyles and emergence of pathogens.</title>
        <authorList>
            <person name="Haridas S."/>
            <person name="Albert R."/>
            <person name="Binder M."/>
            <person name="Bloem J."/>
            <person name="Labutti K."/>
            <person name="Salamov A."/>
            <person name="Andreopoulos B."/>
            <person name="Baker S."/>
            <person name="Barry K."/>
            <person name="Bills G."/>
            <person name="Bluhm B."/>
            <person name="Cannon C."/>
            <person name="Castanera R."/>
            <person name="Culley D."/>
            <person name="Daum C."/>
            <person name="Ezra D."/>
            <person name="Gonzalez J."/>
            <person name="Henrissat B."/>
            <person name="Kuo A."/>
            <person name="Liang C."/>
            <person name="Lipzen A."/>
            <person name="Lutzoni F."/>
            <person name="Magnuson J."/>
            <person name="Mondo S."/>
            <person name="Nolan M."/>
            <person name="Ohm R."/>
            <person name="Pangilinan J."/>
            <person name="Park H.-J."/>
            <person name="Ramirez L."/>
            <person name="Alfaro M."/>
            <person name="Sun H."/>
            <person name="Tritt A."/>
            <person name="Yoshinaga Y."/>
            <person name="Zwiers L.-H."/>
            <person name="Turgeon B."/>
            <person name="Goodwin S."/>
            <person name="Spatafora J."/>
            <person name="Crous P."/>
            <person name="Grigoriev I."/>
        </authorList>
    </citation>
    <scope>NUCLEOTIDE SEQUENCE</scope>
    <source>
        <strain evidence="2">CBS 119925</strain>
    </source>
</reference>
<name>A0A6A6V3T9_9PLEO</name>
<accession>A0A6A6V3T9</accession>
<dbReference type="AlphaFoldDB" id="A0A6A6V3T9"/>
<dbReference type="Proteomes" id="UP000799440">
    <property type="component" value="Unassembled WGS sequence"/>
</dbReference>
<organism evidence="2 3">
    <name type="scientific">Sporormia fimetaria CBS 119925</name>
    <dbReference type="NCBI Taxonomy" id="1340428"/>
    <lineage>
        <taxon>Eukaryota</taxon>
        <taxon>Fungi</taxon>
        <taxon>Dikarya</taxon>
        <taxon>Ascomycota</taxon>
        <taxon>Pezizomycotina</taxon>
        <taxon>Dothideomycetes</taxon>
        <taxon>Pleosporomycetidae</taxon>
        <taxon>Pleosporales</taxon>
        <taxon>Sporormiaceae</taxon>
        <taxon>Sporormia</taxon>
    </lineage>
</organism>
<keyword evidence="3" id="KW-1185">Reference proteome</keyword>
<proteinExistence type="predicted"/>